<evidence type="ECO:0000313" key="11">
    <source>
        <dbReference type="EMBL" id="KAF3885911.1"/>
    </source>
</evidence>
<proteinExistence type="inferred from homology"/>
<reference evidence="12" key="1">
    <citation type="journal article" date="2015" name="Genome Announc.">
        <title>Draft Genome Sequence of Tolypothrix boutellei Strain VB521301.</title>
        <authorList>
            <person name="Chandrababunaidu M.M."/>
            <person name="Singh D."/>
            <person name="Sen D."/>
            <person name="Bhan S."/>
            <person name="Das S."/>
            <person name="Gupta A."/>
            <person name="Adhikary S.P."/>
            <person name="Tripathy S."/>
        </authorList>
    </citation>
    <scope>NUCLEOTIDE SEQUENCE</scope>
    <source>
        <strain evidence="12">VB521301</strain>
    </source>
</reference>
<feature type="active site" description="Schiff-base intermediate with substrate; via pyruvic acid" evidence="10">
    <location>
        <position position="73"/>
    </location>
</feature>
<dbReference type="RefSeq" id="WP_038081850.1">
    <property type="nucleotide sequence ID" value="NZ_JHEG04000001.1"/>
</dbReference>
<evidence type="ECO:0000256" key="10">
    <source>
        <dbReference type="HAMAP-Rule" id="MF_00464"/>
    </source>
</evidence>
<evidence type="ECO:0000256" key="7">
    <source>
        <dbReference type="ARBA" id="ARBA00023239"/>
    </source>
</evidence>
<evidence type="ECO:0000313" key="12">
    <source>
        <dbReference type="EMBL" id="KIE10011.1"/>
    </source>
</evidence>
<dbReference type="GO" id="GO:0008295">
    <property type="term" value="P:spermidine biosynthetic process"/>
    <property type="evidence" value="ECO:0007669"/>
    <property type="project" value="UniProtKB-UniRule"/>
</dbReference>
<dbReference type="EMBL" id="JHEG02000048">
    <property type="protein sequence ID" value="KIE10011.1"/>
    <property type="molecule type" value="Genomic_DNA"/>
</dbReference>
<feature type="active site" description="Proton acceptor; for processing activity" evidence="10">
    <location>
        <position position="78"/>
    </location>
</feature>
<dbReference type="InterPro" id="IPR042286">
    <property type="entry name" value="AdoMetDC_C"/>
</dbReference>
<comment type="subunit">
    <text evidence="10">Heterotetramer of two alpha and two beta chains arranged as a dimer of alpha/beta heterodimers.</text>
</comment>
<evidence type="ECO:0000256" key="2">
    <source>
        <dbReference type="ARBA" id="ARBA00022793"/>
    </source>
</evidence>
<evidence type="ECO:0000256" key="5">
    <source>
        <dbReference type="ARBA" id="ARBA00023115"/>
    </source>
</evidence>
<keyword evidence="8 10" id="KW-0704">Schiff base</keyword>
<dbReference type="HAMAP" id="MF_00464">
    <property type="entry name" value="AdoMetDC_1"/>
    <property type="match status" value="1"/>
</dbReference>
<comment type="pathway">
    <text evidence="10">Amine and polyamine biosynthesis; S-adenosylmethioninamine biosynthesis; S-adenosylmethioninamine from S-adenosyl-L-methionine: step 1/1.</text>
</comment>
<dbReference type="EC" id="4.1.1.50" evidence="10"/>
<evidence type="ECO:0000256" key="8">
    <source>
        <dbReference type="ARBA" id="ARBA00023270"/>
    </source>
</evidence>
<keyword evidence="13" id="KW-1185">Reference proteome</keyword>
<keyword evidence="1 10" id="KW-0949">S-adenosyl-L-methionine</keyword>
<dbReference type="PANTHER" id="PTHR33866">
    <property type="entry name" value="S-ADENOSYLMETHIONINE DECARBOXYLASE PROENZYME"/>
    <property type="match status" value="1"/>
</dbReference>
<evidence type="ECO:0000256" key="6">
    <source>
        <dbReference type="ARBA" id="ARBA00023145"/>
    </source>
</evidence>
<feature type="modified residue" description="Pyruvic acid (Ser); by autocatalysis" evidence="10">
    <location>
        <position position="73"/>
    </location>
</feature>
<dbReference type="Proteomes" id="UP000029738">
    <property type="component" value="Unassembled WGS sequence"/>
</dbReference>
<feature type="active site" description="Proton donor; for catalytic activity" evidence="10">
    <location>
        <position position="93"/>
    </location>
</feature>
<dbReference type="SUPFAM" id="SSF56276">
    <property type="entry name" value="S-adenosylmethionine decarboxylase"/>
    <property type="match status" value="1"/>
</dbReference>
<dbReference type="InterPro" id="IPR003826">
    <property type="entry name" value="AdoMetDC_fam_prok"/>
</dbReference>
<dbReference type="InterPro" id="IPR016067">
    <property type="entry name" value="S-AdoMet_deCO2ase_core"/>
</dbReference>
<feature type="site" description="Cleavage (non-hydrolytic); by autolysis" evidence="10">
    <location>
        <begin position="72"/>
        <end position="73"/>
    </location>
</feature>
<gene>
    <name evidence="11" type="primary">speD</name>
    <name evidence="10" type="synonym">speH</name>
    <name evidence="12" type="ORF">DA73_0215190</name>
    <name evidence="11" type="ORF">DA73_0400010845</name>
</gene>
<comment type="catalytic activity">
    <reaction evidence="10">
        <text>S-adenosyl-L-methionine + H(+) = S-adenosyl 3-(methylsulfanyl)propylamine + CO2</text>
        <dbReference type="Rhea" id="RHEA:15981"/>
        <dbReference type="ChEBI" id="CHEBI:15378"/>
        <dbReference type="ChEBI" id="CHEBI:16526"/>
        <dbReference type="ChEBI" id="CHEBI:57443"/>
        <dbReference type="ChEBI" id="CHEBI:59789"/>
        <dbReference type="EC" id="4.1.1.50"/>
    </reaction>
</comment>
<comment type="caution">
    <text evidence="12">The sequence shown here is derived from an EMBL/GenBank/DDBJ whole genome shotgun (WGS) entry which is preliminary data.</text>
</comment>
<evidence type="ECO:0000256" key="4">
    <source>
        <dbReference type="ARBA" id="ARBA00023066"/>
    </source>
</evidence>
<keyword evidence="2 10" id="KW-0210">Decarboxylase</keyword>
<keyword evidence="7 10" id="KW-0456">Lyase</keyword>
<comment type="similarity">
    <text evidence="10">Belongs to the prokaryotic AdoMetDC family. Type 1 subfamily.</text>
</comment>
<dbReference type="GO" id="GO:0005829">
    <property type="term" value="C:cytosol"/>
    <property type="evidence" value="ECO:0007669"/>
    <property type="project" value="TreeGrafter"/>
</dbReference>
<dbReference type="InterPro" id="IPR017716">
    <property type="entry name" value="S-AdoMet_deCOase_pro-enz"/>
</dbReference>
<dbReference type="Gene3D" id="3.30.360.110">
    <property type="entry name" value="S-adenosylmethionine decarboxylase domain"/>
    <property type="match status" value="1"/>
</dbReference>
<dbReference type="UniPathway" id="UPA00331">
    <property type="reaction ID" value="UER00451"/>
</dbReference>
<dbReference type="Gene3D" id="3.30.160.750">
    <property type="match status" value="1"/>
</dbReference>
<keyword evidence="4 10" id="KW-0745">Spermidine biosynthesis</keyword>
<dbReference type="AlphaFoldDB" id="A0A0C1NBL2"/>
<evidence type="ECO:0000256" key="9">
    <source>
        <dbReference type="ARBA" id="ARBA00023317"/>
    </source>
</evidence>
<keyword evidence="6 10" id="KW-0865">Zymogen</keyword>
<dbReference type="Pfam" id="PF02675">
    <property type="entry name" value="AdoMet_dc"/>
    <property type="match status" value="1"/>
</dbReference>
<comment type="PTM">
    <text evidence="10">Is synthesized initially as an inactive proenzyme. Formation of the active enzyme involves a self-maturation process in which the active site pyruvoyl group is generated from an internal serine residue via an autocatalytic post-translational modification. Two non-identical subunits are generated from the proenzyme in this reaction, and the pyruvate is formed at the N-terminus of the alpha chain, which is derived from the carboxyl end of the proenzyme. The post-translation cleavage follows an unusual pathway, termed non-hydrolytic serinolysis, in which the side chain hydroxyl group of the serine supplies its oxygen atom to form the C-terminus of the beta chain, while the remainder of the serine residue undergoes an oxidative deamination to produce ammonia and the pyruvoyl group blocking the N-terminus of the alpha chain.</text>
</comment>
<reference evidence="11" key="2">
    <citation type="submission" date="2019-11" db="EMBL/GenBank/DDBJ databases">
        <title>Improved Assembly of Tolypothrix boutellei genome.</title>
        <authorList>
            <person name="Sarangi A.N."/>
            <person name="Mukherjee M."/>
            <person name="Ghosh S."/>
            <person name="Singh D."/>
            <person name="Das A."/>
            <person name="Kant S."/>
            <person name="Prusty A."/>
            <person name="Tripathy S."/>
        </authorList>
    </citation>
    <scope>NUCLEOTIDE SEQUENCE</scope>
    <source>
        <strain evidence="11">VB521301</strain>
    </source>
</reference>
<dbReference type="NCBIfam" id="TIGR03330">
    <property type="entry name" value="SAM_DCase_Bsu"/>
    <property type="match status" value="1"/>
</dbReference>
<feature type="chain" id="PRO_5038173755" description="S-adenosylmethionine decarboxylase alpha chain" evidence="10">
    <location>
        <begin position="73"/>
        <end position="144"/>
    </location>
</feature>
<dbReference type="EMBL" id="JHEG04000001">
    <property type="protein sequence ID" value="KAF3885911.1"/>
    <property type="molecule type" value="Genomic_DNA"/>
</dbReference>
<keyword evidence="5 10" id="KW-0620">Polyamine biosynthesis</keyword>
<evidence type="ECO:0000313" key="13">
    <source>
        <dbReference type="Proteomes" id="UP000029738"/>
    </source>
</evidence>
<protein>
    <recommendedName>
        <fullName evidence="10">S-adenosylmethionine decarboxylase proenzyme</fullName>
        <shortName evidence="10">AdoMetDC</shortName>
        <shortName evidence="10">SAMDC</shortName>
        <ecNumber evidence="10">4.1.1.50</ecNumber>
    </recommendedName>
    <component>
        <recommendedName>
            <fullName evidence="10">S-adenosylmethionine decarboxylase beta chain</fullName>
        </recommendedName>
    </component>
    <component>
        <recommendedName>
            <fullName evidence="10">S-adenosylmethionine decarboxylase alpha chain</fullName>
        </recommendedName>
    </component>
</protein>
<evidence type="ECO:0000256" key="3">
    <source>
        <dbReference type="ARBA" id="ARBA00022813"/>
    </source>
</evidence>
<dbReference type="OrthoDB" id="9793120at2"/>
<keyword evidence="9 10" id="KW-0670">Pyruvate</keyword>
<dbReference type="PANTHER" id="PTHR33866:SF2">
    <property type="entry name" value="S-ADENOSYLMETHIONINE DECARBOXYLASE PROENZYME"/>
    <property type="match status" value="1"/>
</dbReference>
<feature type="chain" id="PRO_5038173754" description="S-adenosylmethionine decarboxylase beta chain" evidence="10">
    <location>
        <begin position="1"/>
        <end position="72"/>
    </location>
</feature>
<organism evidence="12">
    <name type="scientific">Tolypothrix bouteillei VB521301</name>
    <dbReference type="NCBI Taxonomy" id="1479485"/>
    <lineage>
        <taxon>Bacteria</taxon>
        <taxon>Bacillati</taxon>
        <taxon>Cyanobacteriota</taxon>
        <taxon>Cyanophyceae</taxon>
        <taxon>Nostocales</taxon>
        <taxon>Tolypothrichaceae</taxon>
        <taxon>Tolypothrix</taxon>
    </lineage>
</organism>
<comment type="cofactor">
    <cofactor evidence="10">
        <name>pyruvate</name>
        <dbReference type="ChEBI" id="CHEBI:15361"/>
    </cofactor>
    <text evidence="10">Binds 1 pyruvoyl group covalently per subunit.</text>
</comment>
<sequence>MQSYPVGDTPLVPVGRHCILELYDCPTHLLNNPVFIKQALEEAAKVAKSTLLSEVTHHFEPYGVTGLALLAESHISIHTWPEYGYIAVDIFTCGEYAEPEKACKYLVQAFQASSHTLLTLPRGKLSPEIQKRLEESLVLQVAEC</sequence>
<keyword evidence="3 10" id="KW-0068">Autocatalytic cleavage</keyword>
<dbReference type="GO" id="GO:0004014">
    <property type="term" value="F:adenosylmethionine decarboxylase activity"/>
    <property type="evidence" value="ECO:0007669"/>
    <property type="project" value="UniProtKB-UniRule"/>
</dbReference>
<accession>A0A0C1NBL2</accession>
<name>A0A0C1NBL2_9CYAN</name>
<dbReference type="InterPro" id="IPR042284">
    <property type="entry name" value="AdoMetDC_N"/>
</dbReference>
<comment type="function">
    <text evidence="10">Catalyzes the decarboxylation of S-adenosylmethionine to S-adenosylmethioninamine (dcAdoMet), the propylamine donor required for the synthesis of the polyamines spermine and spermidine from the diamine putrescine.</text>
</comment>
<evidence type="ECO:0000256" key="1">
    <source>
        <dbReference type="ARBA" id="ARBA00022691"/>
    </source>
</evidence>
<dbReference type="STRING" id="1479485.DA73_0215190"/>